<proteinExistence type="predicted"/>
<reference evidence="1 2" key="1">
    <citation type="submission" date="2018-11" db="EMBL/GenBank/DDBJ databases">
        <title>Whole genome sequencing of an environmental sample.</title>
        <authorList>
            <person name="Sarangi A.N."/>
            <person name="Singh D."/>
            <person name="Tripathy S."/>
        </authorList>
    </citation>
    <scope>NUCLEOTIDE SEQUENCE [LARGE SCALE GENOMIC DNA]</scope>
    <source>
        <strain evidence="1 2">Lakshadweep</strain>
    </source>
</reference>
<sequence>MGMRLRVFLTSEEDRTLRELRRATTIPQRVKDRADVVRMNARGDYVETITAYFNWHVETVHKTLKRWQTVGLAVYGKLLGAAKRIGDREL</sequence>
<comment type="caution">
    <text evidence="1">The sequence shown here is derived from an EMBL/GenBank/DDBJ whole genome shotgun (WGS) entry which is preliminary data.</text>
</comment>
<evidence type="ECO:0000313" key="1">
    <source>
        <dbReference type="EMBL" id="RZM76532.1"/>
    </source>
</evidence>
<dbReference type="AlphaFoldDB" id="A0A4Q7E3F0"/>
<protein>
    <submittedName>
        <fullName evidence="1">Helix-turn-helix domain-containing protein</fullName>
    </submittedName>
</protein>
<dbReference type="Pfam" id="PF13384">
    <property type="entry name" value="HTH_23"/>
    <property type="match status" value="1"/>
</dbReference>
<keyword evidence="2" id="KW-1185">Reference proteome</keyword>
<dbReference type="RefSeq" id="WP_052288657.1">
    <property type="nucleotide sequence ID" value="NZ_QVFV01000005.1"/>
</dbReference>
<accession>A0A4Q7E3F0</accession>
<gene>
    <name evidence="1" type="ORF">DYY88_17845</name>
</gene>
<dbReference type="EMBL" id="QVFV01000005">
    <property type="protein sequence ID" value="RZM76532.1"/>
    <property type="molecule type" value="Genomic_DNA"/>
</dbReference>
<name>A0A4Q7E3F0_9CYAN</name>
<organism evidence="1 2">
    <name type="scientific">Leptolyngbya iicbica LK</name>
    <dbReference type="NCBI Taxonomy" id="2294035"/>
    <lineage>
        <taxon>Bacteria</taxon>
        <taxon>Bacillati</taxon>
        <taxon>Cyanobacteriota</taxon>
        <taxon>Cyanophyceae</taxon>
        <taxon>Leptolyngbyales</taxon>
        <taxon>Leptolyngbyaceae</taxon>
        <taxon>Leptolyngbya group</taxon>
        <taxon>Leptolyngbya</taxon>
        <taxon>Leptolyngbya iicbica</taxon>
    </lineage>
</organism>
<evidence type="ECO:0000313" key="2">
    <source>
        <dbReference type="Proteomes" id="UP000292459"/>
    </source>
</evidence>
<dbReference type="Proteomes" id="UP000292459">
    <property type="component" value="Unassembled WGS sequence"/>
</dbReference>
<dbReference type="OrthoDB" id="534731at2"/>
<dbReference type="InterPro" id="IPR009057">
    <property type="entry name" value="Homeodomain-like_sf"/>
</dbReference>
<dbReference type="SUPFAM" id="SSF46689">
    <property type="entry name" value="Homeodomain-like"/>
    <property type="match status" value="1"/>
</dbReference>